<evidence type="ECO:0000313" key="2">
    <source>
        <dbReference type="EMBL" id="PKU59178.1"/>
    </source>
</evidence>
<reference evidence="2 3" key="2">
    <citation type="journal article" date="2017" name="Nature">
        <title>The Apostasia genome and the evolution of orchids.</title>
        <authorList>
            <person name="Zhang G.Q."/>
            <person name="Liu K.W."/>
            <person name="Li Z."/>
            <person name="Lohaus R."/>
            <person name="Hsiao Y.Y."/>
            <person name="Niu S.C."/>
            <person name="Wang J.Y."/>
            <person name="Lin Y.C."/>
            <person name="Xu Q."/>
            <person name="Chen L.J."/>
            <person name="Yoshida K."/>
            <person name="Fujiwara S."/>
            <person name="Wang Z.W."/>
            <person name="Zhang Y.Q."/>
            <person name="Mitsuda N."/>
            <person name="Wang M."/>
            <person name="Liu G.H."/>
            <person name="Pecoraro L."/>
            <person name="Huang H.X."/>
            <person name="Xiao X.J."/>
            <person name="Lin M."/>
            <person name="Wu X.Y."/>
            <person name="Wu W.L."/>
            <person name="Chen Y.Y."/>
            <person name="Chang S.B."/>
            <person name="Sakamoto S."/>
            <person name="Ohme-Takagi M."/>
            <person name="Yagi M."/>
            <person name="Zeng S.J."/>
            <person name="Shen C.Y."/>
            <person name="Yeh C.M."/>
            <person name="Luo Y.B."/>
            <person name="Tsai W.C."/>
            <person name="Van de Peer Y."/>
            <person name="Liu Z.J."/>
        </authorList>
    </citation>
    <scope>NUCLEOTIDE SEQUENCE [LARGE SCALE GENOMIC DNA]</scope>
    <source>
        <tissue evidence="2">The whole plant</tissue>
    </source>
</reference>
<dbReference type="EMBL" id="KZ505570">
    <property type="protein sequence ID" value="PKU59178.1"/>
    <property type="molecule type" value="Genomic_DNA"/>
</dbReference>
<dbReference type="AlphaFoldDB" id="A0A2I0V6Z2"/>
<feature type="region of interest" description="Disordered" evidence="1">
    <location>
        <begin position="1"/>
        <end position="35"/>
    </location>
</feature>
<protein>
    <submittedName>
        <fullName evidence="2">Uncharacterized protein</fullName>
    </submittedName>
</protein>
<proteinExistence type="predicted"/>
<gene>
    <name evidence="2" type="ORF">MA16_Dca028461</name>
</gene>
<evidence type="ECO:0000313" key="3">
    <source>
        <dbReference type="Proteomes" id="UP000233837"/>
    </source>
</evidence>
<keyword evidence="3" id="KW-1185">Reference proteome</keyword>
<organism evidence="2 3">
    <name type="scientific">Dendrobium catenatum</name>
    <dbReference type="NCBI Taxonomy" id="906689"/>
    <lineage>
        <taxon>Eukaryota</taxon>
        <taxon>Viridiplantae</taxon>
        <taxon>Streptophyta</taxon>
        <taxon>Embryophyta</taxon>
        <taxon>Tracheophyta</taxon>
        <taxon>Spermatophyta</taxon>
        <taxon>Magnoliopsida</taxon>
        <taxon>Liliopsida</taxon>
        <taxon>Asparagales</taxon>
        <taxon>Orchidaceae</taxon>
        <taxon>Epidendroideae</taxon>
        <taxon>Malaxideae</taxon>
        <taxon>Dendrobiinae</taxon>
        <taxon>Dendrobium</taxon>
    </lineage>
</organism>
<accession>A0A2I0V6Z2</accession>
<dbReference type="Proteomes" id="UP000233837">
    <property type="component" value="Unassembled WGS sequence"/>
</dbReference>
<evidence type="ECO:0000256" key="1">
    <source>
        <dbReference type="SAM" id="MobiDB-lite"/>
    </source>
</evidence>
<sequence>MHCNVQPSGGHVGKVDLAQSRSMGSKRLRNWRNPVDSPSQLLVPKVLNFSDNKAKVKKATNKHDRKAKARFIKEVKVFEPLQKLPGVRRSMAADEVLTLSTSDHLVNVIDNSGRERGTSVELGDRAFVYGPDLLNGEKCGRDAVDLCTIPKRNKNEIIP</sequence>
<name>A0A2I0V6Z2_9ASPA</name>
<reference evidence="2 3" key="1">
    <citation type="journal article" date="2016" name="Sci. Rep.">
        <title>The Dendrobium catenatum Lindl. genome sequence provides insights into polysaccharide synthase, floral development and adaptive evolution.</title>
        <authorList>
            <person name="Zhang G.Q."/>
            <person name="Xu Q."/>
            <person name="Bian C."/>
            <person name="Tsai W.C."/>
            <person name="Yeh C.M."/>
            <person name="Liu K.W."/>
            <person name="Yoshida K."/>
            <person name="Zhang L.S."/>
            <person name="Chang S.B."/>
            <person name="Chen F."/>
            <person name="Shi Y."/>
            <person name="Su Y.Y."/>
            <person name="Zhang Y.Q."/>
            <person name="Chen L.J."/>
            <person name="Yin Y."/>
            <person name="Lin M."/>
            <person name="Huang H."/>
            <person name="Deng H."/>
            <person name="Wang Z.W."/>
            <person name="Zhu S.L."/>
            <person name="Zhao X."/>
            <person name="Deng C."/>
            <person name="Niu S.C."/>
            <person name="Huang J."/>
            <person name="Wang M."/>
            <person name="Liu G.H."/>
            <person name="Yang H.J."/>
            <person name="Xiao X.J."/>
            <person name="Hsiao Y.Y."/>
            <person name="Wu W.L."/>
            <person name="Chen Y.Y."/>
            <person name="Mitsuda N."/>
            <person name="Ohme-Takagi M."/>
            <person name="Luo Y.B."/>
            <person name="Van de Peer Y."/>
            <person name="Liu Z.J."/>
        </authorList>
    </citation>
    <scope>NUCLEOTIDE SEQUENCE [LARGE SCALE GENOMIC DNA]</scope>
    <source>
        <tissue evidence="2">The whole plant</tissue>
    </source>
</reference>